<dbReference type="Proteomes" id="UP000190150">
    <property type="component" value="Unassembled WGS sequence"/>
</dbReference>
<reference evidence="3" key="1">
    <citation type="submission" date="2017-02" db="EMBL/GenBank/DDBJ databases">
        <authorList>
            <person name="Varghese N."/>
            <person name="Submissions S."/>
        </authorList>
    </citation>
    <scope>NUCLEOTIDE SEQUENCE [LARGE SCALE GENOMIC DNA]</scope>
    <source>
        <strain evidence="3">DSM 24091</strain>
    </source>
</reference>
<evidence type="ECO:0000256" key="1">
    <source>
        <dbReference type="SAM" id="MobiDB-lite"/>
    </source>
</evidence>
<feature type="region of interest" description="Disordered" evidence="1">
    <location>
        <begin position="1"/>
        <end position="72"/>
    </location>
</feature>
<gene>
    <name evidence="2" type="ORF">SAMN05660841_00120</name>
</gene>
<feature type="compositionally biased region" description="Basic and acidic residues" evidence="1">
    <location>
        <begin position="1"/>
        <end position="15"/>
    </location>
</feature>
<feature type="compositionally biased region" description="Basic and acidic residues" evidence="1">
    <location>
        <begin position="27"/>
        <end position="39"/>
    </location>
</feature>
<dbReference type="AlphaFoldDB" id="A0A1T5ASG3"/>
<evidence type="ECO:0000313" key="3">
    <source>
        <dbReference type="Proteomes" id="UP000190150"/>
    </source>
</evidence>
<proteinExistence type="predicted"/>
<protein>
    <submittedName>
        <fullName evidence="2">Uncharacterized protein</fullName>
    </submittedName>
</protein>
<accession>A0A1T5ASG3</accession>
<dbReference type="EMBL" id="FUZF01000001">
    <property type="protein sequence ID" value="SKB37767.1"/>
    <property type="molecule type" value="Genomic_DNA"/>
</dbReference>
<feature type="compositionally biased region" description="Acidic residues" evidence="1">
    <location>
        <begin position="40"/>
        <end position="51"/>
    </location>
</feature>
<evidence type="ECO:0000313" key="2">
    <source>
        <dbReference type="EMBL" id="SKB37767.1"/>
    </source>
</evidence>
<feature type="compositionally biased region" description="Basic and acidic residues" evidence="1">
    <location>
        <begin position="58"/>
        <end position="72"/>
    </location>
</feature>
<dbReference type="RefSeq" id="WP_079640482.1">
    <property type="nucleotide sequence ID" value="NZ_FUZF01000001.1"/>
</dbReference>
<dbReference type="STRING" id="1513896.SAMN05660841_00120"/>
<name>A0A1T5ASG3_9SPHI</name>
<sequence length="72" mass="8178">MATKEENKLVGNEREKKKKVRLSSKGKVLEDVDVKHDGDAEAGVDPQEEQLNDMPNDPTERPLEPTEYKKNT</sequence>
<dbReference type="OrthoDB" id="799353at2"/>
<keyword evidence="3" id="KW-1185">Reference proteome</keyword>
<organism evidence="2 3">
    <name type="scientific">Sphingobacterium nematocida</name>
    <dbReference type="NCBI Taxonomy" id="1513896"/>
    <lineage>
        <taxon>Bacteria</taxon>
        <taxon>Pseudomonadati</taxon>
        <taxon>Bacteroidota</taxon>
        <taxon>Sphingobacteriia</taxon>
        <taxon>Sphingobacteriales</taxon>
        <taxon>Sphingobacteriaceae</taxon>
        <taxon>Sphingobacterium</taxon>
    </lineage>
</organism>